<accession>A0A7Z0D5Q2</accession>
<dbReference type="Proteomes" id="UP000539111">
    <property type="component" value="Unassembled WGS sequence"/>
</dbReference>
<evidence type="ECO:0000256" key="2">
    <source>
        <dbReference type="SAM" id="Phobius"/>
    </source>
</evidence>
<organism evidence="3 4">
    <name type="scientific">Spelaeicoccus albus</name>
    <dbReference type="NCBI Taxonomy" id="1280376"/>
    <lineage>
        <taxon>Bacteria</taxon>
        <taxon>Bacillati</taxon>
        <taxon>Actinomycetota</taxon>
        <taxon>Actinomycetes</taxon>
        <taxon>Micrococcales</taxon>
        <taxon>Brevibacteriaceae</taxon>
        <taxon>Spelaeicoccus</taxon>
    </lineage>
</organism>
<sequence>MSGAKKRKKQANRKASAADKRALRRAAIVLGSVVAAFVLSVVATGGLIGAMPPDPPSEESSAVTIPDYDHTRVDRIVAKLDKSPVVVHPMMRTVVSNPQQVQLAKKIKALDKSIDVVVTPENAYDESRADMELLARRVAAKSGLTGVVVVATSNDFYLAANNVALTSAGFIQTDAREAAESRSGAESGASVSAVLSEMVTLIAHKEWQQGPPVDLSEPSSNAPNYTEDEDPPMMLAGFPVAGYVFGGVLGLLAGVVILAIAIPIENALGDGPRSKPGAGPGKDGTDDK</sequence>
<gene>
    <name evidence="3" type="ORF">BJY26_003644</name>
</gene>
<keyword evidence="4" id="KW-1185">Reference proteome</keyword>
<proteinExistence type="predicted"/>
<keyword evidence="2" id="KW-1133">Transmembrane helix</keyword>
<keyword evidence="2" id="KW-0812">Transmembrane</keyword>
<feature type="region of interest" description="Disordered" evidence="1">
    <location>
        <begin position="207"/>
        <end position="228"/>
    </location>
</feature>
<evidence type="ECO:0000256" key="1">
    <source>
        <dbReference type="SAM" id="MobiDB-lite"/>
    </source>
</evidence>
<name>A0A7Z0D5Q2_9MICO</name>
<keyword evidence="2" id="KW-0472">Membrane</keyword>
<dbReference type="EMBL" id="JACBZP010000001">
    <property type="protein sequence ID" value="NYI69338.1"/>
    <property type="molecule type" value="Genomic_DNA"/>
</dbReference>
<comment type="caution">
    <text evidence="3">The sequence shown here is derived from an EMBL/GenBank/DDBJ whole genome shotgun (WGS) entry which is preliminary data.</text>
</comment>
<evidence type="ECO:0000313" key="4">
    <source>
        <dbReference type="Proteomes" id="UP000539111"/>
    </source>
</evidence>
<feature type="transmembrane region" description="Helical" evidence="2">
    <location>
        <begin position="26"/>
        <end position="51"/>
    </location>
</feature>
<protein>
    <submittedName>
        <fullName evidence="3">Uncharacterized protein</fullName>
    </submittedName>
</protein>
<reference evidence="3 4" key="1">
    <citation type="submission" date="2020-07" db="EMBL/GenBank/DDBJ databases">
        <title>Sequencing the genomes of 1000 actinobacteria strains.</title>
        <authorList>
            <person name="Klenk H.-P."/>
        </authorList>
    </citation>
    <scope>NUCLEOTIDE SEQUENCE [LARGE SCALE GENOMIC DNA]</scope>
    <source>
        <strain evidence="3 4">DSM 26341</strain>
    </source>
</reference>
<feature type="region of interest" description="Disordered" evidence="1">
    <location>
        <begin position="269"/>
        <end position="288"/>
    </location>
</feature>
<evidence type="ECO:0000313" key="3">
    <source>
        <dbReference type="EMBL" id="NYI69338.1"/>
    </source>
</evidence>
<feature type="transmembrane region" description="Helical" evidence="2">
    <location>
        <begin position="240"/>
        <end position="264"/>
    </location>
</feature>
<dbReference type="RefSeq" id="WP_179429580.1">
    <property type="nucleotide sequence ID" value="NZ_JACBZP010000001.1"/>
</dbReference>
<dbReference type="AlphaFoldDB" id="A0A7Z0D5Q2"/>